<keyword evidence="2" id="KW-1185">Reference proteome</keyword>
<dbReference type="KEGG" id="lbc:LACBIDRAFT_305224"/>
<dbReference type="AlphaFoldDB" id="B0CTQ6"/>
<dbReference type="EMBL" id="DS547092">
    <property type="protein sequence ID" value="EDR14535.1"/>
    <property type="molecule type" value="Genomic_DNA"/>
</dbReference>
<proteinExistence type="predicted"/>
<dbReference type="Proteomes" id="UP000001194">
    <property type="component" value="Unassembled WGS sequence"/>
</dbReference>
<dbReference type="RefSeq" id="XP_001875094.1">
    <property type="nucleotide sequence ID" value="XM_001875059.1"/>
</dbReference>
<dbReference type="OrthoDB" id="2020852at2759"/>
<gene>
    <name evidence="1" type="ORF">LACBIDRAFT_305224</name>
</gene>
<name>B0CTQ6_LACBS</name>
<dbReference type="HOGENOM" id="CLU_3014557_0_0_1"/>
<accession>B0CTQ6</accession>
<dbReference type="InParanoid" id="B0CTQ6"/>
<reference evidence="1 2" key="1">
    <citation type="journal article" date="2008" name="Nature">
        <title>The genome of Laccaria bicolor provides insights into mycorrhizal symbiosis.</title>
        <authorList>
            <person name="Martin F."/>
            <person name="Aerts A."/>
            <person name="Ahren D."/>
            <person name="Brun A."/>
            <person name="Danchin E.G.J."/>
            <person name="Duchaussoy F."/>
            <person name="Gibon J."/>
            <person name="Kohler A."/>
            <person name="Lindquist E."/>
            <person name="Pereda V."/>
            <person name="Salamov A."/>
            <person name="Shapiro H.J."/>
            <person name="Wuyts J."/>
            <person name="Blaudez D."/>
            <person name="Buee M."/>
            <person name="Brokstein P."/>
            <person name="Canbaeck B."/>
            <person name="Cohen D."/>
            <person name="Courty P.E."/>
            <person name="Coutinho P.M."/>
            <person name="Delaruelle C."/>
            <person name="Detter J.C."/>
            <person name="Deveau A."/>
            <person name="DiFazio S."/>
            <person name="Duplessis S."/>
            <person name="Fraissinet-Tachet L."/>
            <person name="Lucic E."/>
            <person name="Frey-Klett P."/>
            <person name="Fourrey C."/>
            <person name="Feussner I."/>
            <person name="Gay G."/>
            <person name="Grimwood J."/>
            <person name="Hoegger P.J."/>
            <person name="Jain P."/>
            <person name="Kilaru S."/>
            <person name="Labbe J."/>
            <person name="Lin Y.C."/>
            <person name="Legue V."/>
            <person name="Le Tacon F."/>
            <person name="Marmeisse R."/>
            <person name="Melayah D."/>
            <person name="Montanini B."/>
            <person name="Muratet M."/>
            <person name="Nehls U."/>
            <person name="Niculita-Hirzel H."/>
            <person name="Oudot-Le Secq M.P."/>
            <person name="Peter M."/>
            <person name="Quesneville H."/>
            <person name="Rajashekar B."/>
            <person name="Reich M."/>
            <person name="Rouhier N."/>
            <person name="Schmutz J."/>
            <person name="Yin T."/>
            <person name="Chalot M."/>
            <person name="Henrissat B."/>
            <person name="Kuees U."/>
            <person name="Lucas S."/>
            <person name="Van de Peer Y."/>
            <person name="Podila G.K."/>
            <person name="Polle A."/>
            <person name="Pukkila P.J."/>
            <person name="Richardson P.M."/>
            <person name="Rouze P."/>
            <person name="Sanders I.R."/>
            <person name="Stajich J.E."/>
            <person name="Tunlid A."/>
            <person name="Tuskan G."/>
            <person name="Grigoriev I.V."/>
        </authorList>
    </citation>
    <scope>NUCLEOTIDE SEQUENCE [LARGE SCALE GENOMIC DNA]</scope>
    <source>
        <strain evidence="2">S238N-H82 / ATCC MYA-4686</strain>
    </source>
</reference>
<protein>
    <submittedName>
        <fullName evidence="1">Predicted protein</fullName>
    </submittedName>
</protein>
<evidence type="ECO:0000313" key="1">
    <source>
        <dbReference type="EMBL" id="EDR14535.1"/>
    </source>
</evidence>
<dbReference type="GeneID" id="6071069"/>
<evidence type="ECO:0000313" key="2">
    <source>
        <dbReference type="Proteomes" id="UP000001194"/>
    </source>
</evidence>
<organism evidence="2">
    <name type="scientific">Laccaria bicolor (strain S238N-H82 / ATCC MYA-4686)</name>
    <name type="common">Bicoloured deceiver</name>
    <name type="synonym">Laccaria laccata var. bicolor</name>
    <dbReference type="NCBI Taxonomy" id="486041"/>
    <lineage>
        <taxon>Eukaryota</taxon>
        <taxon>Fungi</taxon>
        <taxon>Dikarya</taxon>
        <taxon>Basidiomycota</taxon>
        <taxon>Agaricomycotina</taxon>
        <taxon>Agaricomycetes</taxon>
        <taxon>Agaricomycetidae</taxon>
        <taxon>Agaricales</taxon>
        <taxon>Agaricineae</taxon>
        <taxon>Hydnangiaceae</taxon>
        <taxon>Laccaria</taxon>
    </lineage>
</organism>
<sequence length="56" mass="6724">MSSWRRSRRRRGGRASATDELRKHVCAALEKQVFAMKLQRYKERKGLMLQIRYLEA</sequence>